<evidence type="ECO:0000256" key="1">
    <source>
        <dbReference type="SAM" id="MobiDB-lite"/>
    </source>
</evidence>
<proteinExistence type="predicted"/>
<protein>
    <submittedName>
        <fullName evidence="2">Uncharacterized protein</fullName>
    </submittedName>
</protein>
<evidence type="ECO:0000313" key="3">
    <source>
        <dbReference type="Proteomes" id="UP000603200"/>
    </source>
</evidence>
<gene>
    <name evidence="2" type="ORF">Ahu01nite_025970</name>
</gene>
<sequence length="77" mass="8612">MFVSLAFRSPWVGAPPDQGGWVRGAKAPDNRAEGREQGVPQFSDRLSAAFVAMKSFERALVCKARPNIFQWCRRTTV</sequence>
<keyword evidence="3" id="KW-1185">Reference proteome</keyword>
<feature type="region of interest" description="Disordered" evidence="1">
    <location>
        <begin position="18"/>
        <end position="37"/>
    </location>
</feature>
<feature type="compositionally biased region" description="Basic and acidic residues" evidence="1">
    <location>
        <begin position="26"/>
        <end position="36"/>
    </location>
</feature>
<evidence type="ECO:0000313" key="2">
    <source>
        <dbReference type="EMBL" id="GIE19495.1"/>
    </source>
</evidence>
<dbReference type="EMBL" id="BOMN01000030">
    <property type="protein sequence ID" value="GIE19495.1"/>
    <property type="molecule type" value="Genomic_DNA"/>
</dbReference>
<accession>A0ABQ3ZLN8</accession>
<reference evidence="2 3" key="1">
    <citation type="submission" date="2021-01" db="EMBL/GenBank/DDBJ databases">
        <title>Whole genome shotgun sequence of Actinoplanes humidus NBRC 14915.</title>
        <authorList>
            <person name="Komaki H."/>
            <person name="Tamura T."/>
        </authorList>
    </citation>
    <scope>NUCLEOTIDE SEQUENCE [LARGE SCALE GENOMIC DNA]</scope>
    <source>
        <strain evidence="2 3">NBRC 14915</strain>
    </source>
</reference>
<comment type="caution">
    <text evidence="2">The sequence shown here is derived from an EMBL/GenBank/DDBJ whole genome shotgun (WGS) entry which is preliminary data.</text>
</comment>
<name>A0ABQ3ZLN8_9ACTN</name>
<organism evidence="2 3">
    <name type="scientific">Winogradskya humida</name>
    <dbReference type="NCBI Taxonomy" id="113566"/>
    <lineage>
        <taxon>Bacteria</taxon>
        <taxon>Bacillati</taxon>
        <taxon>Actinomycetota</taxon>
        <taxon>Actinomycetes</taxon>
        <taxon>Micromonosporales</taxon>
        <taxon>Micromonosporaceae</taxon>
        <taxon>Winogradskya</taxon>
    </lineage>
</organism>
<dbReference type="Proteomes" id="UP000603200">
    <property type="component" value="Unassembled WGS sequence"/>
</dbReference>